<protein>
    <submittedName>
        <fullName evidence="2">Uncharacterized protein</fullName>
    </submittedName>
</protein>
<feature type="non-terminal residue" evidence="2">
    <location>
        <position position="112"/>
    </location>
</feature>
<reference evidence="2 3" key="1">
    <citation type="journal article" date="2021" name="BMC Genomics">
        <title>Datura genome reveals duplications of psychoactive alkaloid biosynthetic genes and high mutation rate following tissue culture.</title>
        <authorList>
            <person name="Rajewski A."/>
            <person name="Carter-House D."/>
            <person name="Stajich J."/>
            <person name="Litt A."/>
        </authorList>
    </citation>
    <scope>NUCLEOTIDE SEQUENCE [LARGE SCALE GENOMIC DNA]</scope>
    <source>
        <strain evidence="2">AR-01</strain>
    </source>
</reference>
<feature type="compositionally biased region" description="Basic and acidic residues" evidence="1">
    <location>
        <begin position="86"/>
        <end position="96"/>
    </location>
</feature>
<name>A0ABS8S0I5_DATST</name>
<keyword evidence="3" id="KW-1185">Reference proteome</keyword>
<evidence type="ECO:0000313" key="2">
    <source>
        <dbReference type="EMBL" id="MCD7452532.1"/>
    </source>
</evidence>
<evidence type="ECO:0000256" key="1">
    <source>
        <dbReference type="SAM" id="MobiDB-lite"/>
    </source>
</evidence>
<proteinExistence type="predicted"/>
<evidence type="ECO:0000313" key="3">
    <source>
        <dbReference type="Proteomes" id="UP000823775"/>
    </source>
</evidence>
<sequence length="112" mass="12657">MTKYECDCCWWIFGGFSISLVGLGVSKLGSVNFGCSLELMEGKRKGGFPVVDFSGERGERVCSSVREETEESMLVWWRFPAGSEGEEMRGREEGGRRWLPVSPKKQRRAALR</sequence>
<accession>A0ABS8S0I5</accession>
<dbReference type="EMBL" id="JACEIK010000215">
    <property type="protein sequence ID" value="MCD7452532.1"/>
    <property type="molecule type" value="Genomic_DNA"/>
</dbReference>
<feature type="region of interest" description="Disordered" evidence="1">
    <location>
        <begin position="84"/>
        <end position="112"/>
    </location>
</feature>
<gene>
    <name evidence="2" type="ORF">HAX54_017361</name>
</gene>
<comment type="caution">
    <text evidence="2">The sequence shown here is derived from an EMBL/GenBank/DDBJ whole genome shotgun (WGS) entry which is preliminary data.</text>
</comment>
<organism evidence="2 3">
    <name type="scientific">Datura stramonium</name>
    <name type="common">Jimsonweed</name>
    <name type="synonym">Common thornapple</name>
    <dbReference type="NCBI Taxonomy" id="4076"/>
    <lineage>
        <taxon>Eukaryota</taxon>
        <taxon>Viridiplantae</taxon>
        <taxon>Streptophyta</taxon>
        <taxon>Embryophyta</taxon>
        <taxon>Tracheophyta</taxon>
        <taxon>Spermatophyta</taxon>
        <taxon>Magnoliopsida</taxon>
        <taxon>eudicotyledons</taxon>
        <taxon>Gunneridae</taxon>
        <taxon>Pentapetalae</taxon>
        <taxon>asterids</taxon>
        <taxon>lamiids</taxon>
        <taxon>Solanales</taxon>
        <taxon>Solanaceae</taxon>
        <taxon>Solanoideae</taxon>
        <taxon>Datureae</taxon>
        <taxon>Datura</taxon>
    </lineage>
</organism>
<dbReference type="Proteomes" id="UP000823775">
    <property type="component" value="Unassembled WGS sequence"/>
</dbReference>